<evidence type="ECO:0000256" key="1">
    <source>
        <dbReference type="SAM" id="Phobius"/>
    </source>
</evidence>
<keyword evidence="1" id="KW-0812">Transmembrane</keyword>
<dbReference type="EMBL" id="KL197723">
    <property type="protein sequence ID" value="KDQ56186.1"/>
    <property type="molecule type" value="Genomic_DNA"/>
</dbReference>
<proteinExistence type="predicted"/>
<keyword evidence="1" id="KW-1133">Transmembrane helix</keyword>
<name>A0A067Q0Q6_9AGAM</name>
<accession>A0A067Q0Q6</accession>
<organism evidence="2 3">
    <name type="scientific">Jaapia argillacea MUCL 33604</name>
    <dbReference type="NCBI Taxonomy" id="933084"/>
    <lineage>
        <taxon>Eukaryota</taxon>
        <taxon>Fungi</taxon>
        <taxon>Dikarya</taxon>
        <taxon>Basidiomycota</taxon>
        <taxon>Agaricomycotina</taxon>
        <taxon>Agaricomycetes</taxon>
        <taxon>Agaricomycetidae</taxon>
        <taxon>Jaapiales</taxon>
        <taxon>Jaapiaceae</taxon>
        <taxon>Jaapia</taxon>
    </lineage>
</organism>
<dbReference type="AlphaFoldDB" id="A0A067Q0Q6"/>
<evidence type="ECO:0000313" key="2">
    <source>
        <dbReference type="EMBL" id="KDQ56186.1"/>
    </source>
</evidence>
<feature type="transmembrane region" description="Helical" evidence="1">
    <location>
        <begin position="45"/>
        <end position="67"/>
    </location>
</feature>
<dbReference type="Proteomes" id="UP000027265">
    <property type="component" value="Unassembled WGS sequence"/>
</dbReference>
<evidence type="ECO:0000313" key="3">
    <source>
        <dbReference type="Proteomes" id="UP000027265"/>
    </source>
</evidence>
<keyword evidence="1" id="KW-0472">Membrane</keyword>
<sequence length="71" mass="8072">MKAPYRRIAAPSPSVFNCVRFLDAFSTYLFLFNSVWFGFLLASPLLYIGPSVICSITYLRFVGILVFPVRT</sequence>
<protein>
    <submittedName>
        <fullName evidence="2">Uncharacterized protein</fullName>
    </submittedName>
</protein>
<gene>
    <name evidence="2" type="ORF">JAAARDRAFT_322500</name>
</gene>
<feature type="transmembrane region" description="Helical" evidence="1">
    <location>
        <begin position="21"/>
        <end position="39"/>
    </location>
</feature>
<reference evidence="3" key="1">
    <citation type="journal article" date="2014" name="Proc. Natl. Acad. Sci. U.S.A.">
        <title>Extensive sampling of basidiomycete genomes demonstrates inadequacy of the white-rot/brown-rot paradigm for wood decay fungi.</title>
        <authorList>
            <person name="Riley R."/>
            <person name="Salamov A.A."/>
            <person name="Brown D.W."/>
            <person name="Nagy L.G."/>
            <person name="Floudas D."/>
            <person name="Held B.W."/>
            <person name="Levasseur A."/>
            <person name="Lombard V."/>
            <person name="Morin E."/>
            <person name="Otillar R."/>
            <person name="Lindquist E.A."/>
            <person name="Sun H."/>
            <person name="LaButti K.M."/>
            <person name="Schmutz J."/>
            <person name="Jabbour D."/>
            <person name="Luo H."/>
            <person name="Baker S.E."/>
            <person name="Pisabarro A.G."/>
            <person name="Walton J.D."/>
            <person name="Blanchette R.A."/>
            <person name="Henrissat B."/>
            <person name="Martin F."/>
            <person name="Cullen D."/>
            <person name="Hibbett D.S."/>
            <person name="Grigoriev I.V."/>
        </authorList>
    </citation>
    <scope>NUCLEOTIDE SEQUENCE [LARGE SCALE GENOMIC DNA]</scope>
    <source>
        <strain evidence="3">MUCL 33604</strain>
    </source>
</reference>
<dbReference type="HOGENOM" id="CLU_2740377_0_0_1"/>
<keyword evidence="3" id="KW-1185">Reference proteome</keyword>
<dbReference type="InParanoid" id="A0A067Q0Q6"/>